<keyword evidence="2" id="KW-1133">Transmembrane helix</keyword>
<feature type="transmembrane region" description="Helical" evidence="2">
    <location>
        <begin position="78"/>
        <end position="98"/>
    </location>
</feature>
<dbReference type="SUPFAM" id="SSF53335">
    <property type="entry name" value="S-adenosyl-L-methionine-dependent methyltransferases"/>
    <property type="match status" value="1"/>
</dbReference>
<feature type="transmembrane region" description="Helical" evidence="2">
    <location>
        <begin position="36"/>
        <end position="57"/>
    </location>
</feature>
<protein>
    <submittedName>
        <fullName evidence="3">Fused MFS/spermidine synthase</fullName>
    </submittedName>
</protein>
<evidence type="ECO:0000256" key="2">
    <source>
        <dbReference type="SAM" id="Phobius"/>
    </source>
</evidence>
<feature type="transmembrane region" description="Helical" evidence="2">
    <location>
        <begin position="156"/>
        <end position="175"/>
    </location>
</feature>
<dbReference type="EMBL" id="CP066681">
    <property type="protein sequence ID" value="QQG36650.1"/>
    <property type="molecule type" value="Genomic_DNA"/>
</dbReference>
<organism evidence="3 4">
    <name type="scientific">Micavibrio aeruginosavorus</name>
    <dbReference type="NCBI Taxonomy" id="349221"/>
    <lineage>
        <taxon>Bacteria</taxon>
        <taxon>Pseudomonadati</taxon>
        <taxon>Bdellovibrionota</taxon>
        <taxon>Bdellovibrionia</taxon>
        <taxon>Bdellovibrionales</taxon>
        <taxon>Pseudobdellovibrionaceae</taxon>
        <taxon>Micavibrio</taxon>
    </lineage>
</organism>
<gene>
    <name evidence="3" type="ORF">HYS17_02440</name>
</gene>
<evidence type="ECO:0000256" key="1">
    <source>
        <dbReference type="ARBA" id="ARBA00023115"/>
    </source>
</evidence>
<dbReference type="Proteomes" id="UP000595362">
    <property type="component" value="Chromosome"/>
</dbReference>
<dbReference type="PANTHER" id="PTHR43317">
    <property type="entry name" value="THERMOSPERMINE SYNTHASE ACAULIS5"/>
    <property type="match status" value="1"/>
</dbReference>
<dbReference type="PANTHER" id="PTHR43317:SF1">
    <property type="entry name" value="THERMOSPERMINE SYNTHASE ACAULIS5"/>
    <property type="match status" value="1"/>
</dbReference>
<feature type="transmembrane region" description="Helical" evidence="2">
    <location>
        <begin position="7"/>
        <end position="30"/>
    </location>
</feature>
<dbReference type="GO" id="GO:0006596">
    <property type="term" value="P:polyamine biosynthetic process"/>
    <property type="evidence" value="ECO:0007669"/>
    <property type="project" value="UniProtKB-KW"/>
</dbReference>
<dbReference type="Pfam" id="PF01564">
    <property type="entry name" value="Spermine_synth"/>
    <property type="match status" value="1"/>
</dbReference>
<feature type="transmembrane region" description="Helical" evidence="2">
    <location>
        <begin position="204"/>
        <end position="221"/>
    </location>
</feature>
<evidence type="ECO:0000313" key="4">
    <source>
        <dbReference type="Proteomes" id="UP000595362"/>
    </source>
</evidence>
<evidence type="ECO:0000313" key="3">
    <source>
        <dbReference type="EMBL" id="QQG36650.1"/>
    </source>
</evidence>
<dbReference type="InterPro" id="IPR029063">
    <property type="entry name" value="SAM-dependent_MTases_sf"/>
</dbReference>
<reference evidence="3 4" key="1">
    <citation type="submission" date="2020-07" db="EMBL/GenBank/DDBJ databases">
        <title>Huge and variable diversity of episymbiotic CPR bacteria and DPANN archaea in groundwater ecosystems.</title>
        <authorList>
            <person name="He C.Y."/>
            <person name="Keren R."/>
            <person name="Whittaker M."/>
            <person name="Farag I.F."/>
            <person name="Doudna J."/>
            <person name="Cate J.H.D."/>
            <person name="Banfield J.F."/>
        </authorList>
    </citation>
    <scope>NUCLEOTIDE SEQUENCE [LARGE SCALE GENOMIC DNA]</scope>
    <source>
        <strain evidence="3">NC_groundwater_70_Ag_B-0.1um_54_66</strain>
    </source>
</reference>
<accession>A0A7T5R326</accession>
<keyword evidence="1" id="KW-0620">Polyamine biosynthesis</keyword>
<dbReference type="AlphaFoldDB" id="A0A7T5R326"/>
<keyword evidence="2" id="KW-0812">Transmembrane</keyword>
<proteinExistence type="predicted"/>
<keyword evidence="2" id="KW-0472">Membrane</keyword>
<dbReference type="NCBIfam" id="NF037959">
    <property type="entry name" value="MFS_SpdSyn"/>
    <property type="match status" value="1"/>
</dbReference>
<feature type="transmembrane region" description="Helical" evidence="2">
    <location>
        <begin position="181"/>
        <end position="199"/>
    </location>
</feature>
<dbReference type="Gene3D" id="3.40.50.150">
    <property type="entry name" value="Vaccinia Virus protein VP39"/>
    <property type="match status" value="1"/>
</dbReference>
<name>A0A7T5R326_9BACT</name>
<sequence length="486" mass="54849">MAAIPILYFIIFLEGYVVLSTELLAIRLMIPFAGSGADTISIIIAAILLPLACGYYNGGKPKRIRKQNNRFVPVRERLIFNLFVSTIILTAGLSYTFLDWFFDIAQTFAGLGNRIWLAILYAGCFMVVPVYLLGQTVPLVSNYFPKGKLPYLAGHILFYSTLGSFVGALFTTLVLMPFLGVHIAVTVTLGLLAVLLLLLQKKTLSFVSCGVAAVFILAVFVNSDQAMRRLGIVSNNQYNTVQIVEHDLQKRRTLEVNRSYASIVNQGNRDTVAPYISFIEKNIIDTAASENRKLSILVLGAGGFTVGRRDTVNDYTFVDLDIQLKYVSEHFFLKEKLSENKKFVAMDARSYLLQNKDLYDVIFIDLFKESIATPDEIMVREFFQEVKNDLREGGVMVANFVLSPNLSDEYSQNVDSTIRSVFPYINRHIAGSYSPWLGDADWINILYIYAHYPLLGSEIYSDNKNSALYDKPSFLIKRRRAMPERY</sequence>
<feature type="transmembrane region" description="Helical" evidence="2">
    <location>
        <begin position="118"/>
        <end position="144"/>
    </location>
</feature>